<dbReference type="KEGG" id="cvn:111134312"/>
<feature type="region of interest" description="Disordered" evidence="2">
    <location>
        <begin position="1435"/>
        <end position="1505"/>
    </location>
</feature>
<protein>
    <submittedName>
        <fullName evidence="5">Zinc finger protein castor homolog 1-like isoform X1</fullName>
    </submittedName>
</protein>
<name>A0A8B8EFR8_CRAVI</name>
<dbReference type="PANTHER" id="PTHR12451">
    <property type="entry name" value="TRANSCRIPTION FACTOR CASTOR PROTEIN MING -RELATED"/>
    <property type="match status" value="1"/>
</dbReference>
<feature type="compositionally biased region" description="Acidic residues" evidence="2">
    <location>
        <begin position="750"/>
        <end position="768"/>
    </location>
</feature>
<dbReference type="GO" id="GO:0000981">
    <property type="term" value="F:DNA-binding transcription factor activity, RNA polymerase II-specific"/>
    <property type="evidence" value="ECO:0007669"/>
    <property type="project" value="TreeGrafter"/>
</dbReference>
<accession>A0A8B8EFR8</accession>
<keyword evidence="4" id="KW-1185">Reference proteome</keyword>
<evidence type="ECO:0000313" key="4">
    <source>
        <dbReference type="Proteomes" id="UP000694844"/>
    </source>
</evidence>
<keyword evidence="1" id="KW-0862">Zinc</keyword>
<evidence type="ECO:0000256" key="2">
    <source>
        <dbReference type="SAM" id="MobiDB-lite"/>
    </source>
</evidence>
<dbReference type="GO" id="GO:0045944">
    <property type="term" value="P:positive regulation of transcription by RNA polymerase II"/>
    <property type="evidence" value="ECO:0007669"/>
    <property type="project" value="TreeGrafter"/>
</dbReference>
<feature type="region of interest" description="Disordered" evidence="2">
    <location>
        <begin position="835"/>
        <end position="864"/>
    </location>
</feature>
<proteinExistence type="predicted"/>
<feature type="region of interest" description="Disordered" evidence="2">
    <location>
        <begin position="981"/>
        <end position="1011"/>
    </location>
</feature>
<organism evidence="4 5">
    <name type="scientific">Crassostrea virginica</name>
    <name type="common">Eastern oyster</name>
    <dbReference type="NCBI Taxonomy" id="6565"/>
    <lineage>
        <taxon>Eukaryota</taxon>
        <taxon>Metazoa</taxon>
        <taxon>Spiralia</taxon>
        <taxon>Lophotrochozoa</taxon>
        <taxon>Mollusca</taxon>
        <taxon>Bivalvia</taxon>
        <taxon>Autobranchia</taxon>
        <taxon>Pteriomorphia</taxon>
        <taxon>Ostreida</taxon>
        <taxon>Ostreoidea</taxon>
        <taxon>Ostreidae</taxon>
        <taxon>Crassostrea</taxon>
    </lineage>
</organism>
<dbReference type="GO" id="GO:0008270">
    <property type="term" value="F:zinc ion binding"/>
    <property type="evidence" value="ECO:0007669"/>
    <property type="project" value="UniProtKB-KW"/>
</dbReference>
<feature type="compositionally biased region" description="Polar residues" evidence="2">
    <location>
        <begin position="983"/>
        <end position="992"/>
    </location>
</feature>
<feature type="domain" description="C2H2-type" evidence="3">
    <location>
        <begin position="570"/>
        <end position="599"/>
    </location>
</feature>
<gene>
    <name evidence="5" type="primary">LOC111134312</name>
</gene>
<feature type="domain" description="C2H2-type" evidence="3">
    <location>
        <begin position="1296"/>
        <end position="1318"/>
    </location>
</feature>
<dbReference type="OrthoDB" id="10063916at2759"/>
<evidence type="ECO:0000313" key="5">
    <source>
        <dbReference type="RefSeq" id="XP_022338935.1"/>
    </source>
</evidence>
<keyword evidence="1" id="KW-0863">Zinc-finger</keyword>
<feature type="compositionally biased region" description="Basic and acidic residues" evidence="2">
    <location>
        <begin position="1470"/>
        <end position="1488"/>
    </location>
</feature>
<dbReference type="SMART" id="SM00355">
    <property type="entry name" value="ZnF_C2H2"/>
    <property type="match status" value="12"/>
</dbReference>
<feature type="region of interest" description="Disordered" evidence="2">
    <location>
        <begin position="1138"/>
        <end position="1159"/>
    </location>
</feature>
<dbReference type="GO" id="GO:0045664">
    <property type="term" value="P:regulation of neuron differentiation"/>
    <property type="evidence" value="ECO:0007669"/>
    <property type="project" value="TreeGrafter"/>
</dbReference>
<dbReference type="GO" id="GO:0005634">
    <property type="term" value="C:nucleus"/>
    <property type="evidence" value="ECO:0007669"/>
    <property type="project" value="TreeGrafter"/>
</dbReference>
<dbReference type="InterPro" id="IPR013087">
    <property type="entry name" value="Znf_C2H2_type"/>
</dbReference>
<feature type="compositionally biased region" description="Low complexity" evidence="2">
    <location>
        <begin position="835"/>
        <end position="853"/>
    </location>
</feature>
<feature type="region of interest" description="Disordered" evidence="2">
    <location>
        <begin position="174"/>
        <end position="207"/>
    </location>
</feature>
<feature type="region of interest" description="Disordered" evidence="2">
    <location>
        <begin position="220"/>
        <end position="239"/>
    </location>
</feature>
<feature type="compositionally biased region" description="Basic and acidic residues" evidence="2">
    <location>
        <begin position="735"/>
        <end position="749"/>
    </location>
</feature>
<dbReference type="PANTHER" id="PTHR12451:SF0">
    <property type="entry name" value="ZINC FINGER PROTEIN CASTOR HOMOLOG 1"/>
    <property type="match status" value="1"/>
</dbReference>
<evidence type="ECO:0000259" key="3">
    <source>
        <dbReference type="PROSITE" id="PS50157"/>
    </source>
</evidence>
<feature type="region of interest" description="Disordered" evidence="2">
    <location>
        <begin position="1365"/>
        <end position="1388"/>
    </location>
</feature>
<evidence type="ECO:0000256" key="1">
    <source>
        <dbReference type="PROSITE-ProRule" id="PRU00042"/>
    </source>
</evidence>
<feature type="domain" description="C2H2-type" evidence="3">
    <location>
        <begin position="1118"/>
        <end position="1147"/>
    </location>
</feature>
<feature type="compositionally biased region" description="Polar residues" evidence="2">
    <location>
        <begin position="174"/>
        <end position="191"/>
    </location>
</feature>
<keyword evidence="1" id="KW-0479">Metal-binding</keyword>
<dbReference type="GeneID" id="111134312"/>
<dbReference type="Proteomes" id="UP000694844">
    <property type="component" value="Chromosome 5"/>
</dbReference>
<dbReference type="PROSITE" id="PS50157">
    <property type="entry name" value="ZINC_FINGER_C2H2_2"/>
    <property type="match status" value="4"/>
</dbReference>
<dbReference type="PROSITE" id="PS00028">
    <property type="entry name" value="ZINC_FINGER_C2H2_1"/>
    <property type="match status" value="8"/>
</dbReference>
<reference evidence="5" key="1">
    <citation type="submission" date="2025-08" db="UniProtKB">
        <authorList>
            <consortium name="RefSeq"/>
        </authorList>
    </citation>
    <scope>IDENTIFICATION</scope>
    <source>
        <tissue evidence="5">Whole sample</tissue>
    </source>
</reference>
<dbReference type="InterPro" id="IPR040373">
    <property type="entry name" value="CASZ1"/>
</dbReference>
<dbReference type="RefSeq" id="XP_022338935.1">
    <property type="nucleotide sequence ID" value="XM_022483227.1"/>
</dbReference>
<feature type="domain" description="C2H2-type" evidence="3">
    <location>
        <begin position="1529"/>
        <end position="1558"/>
    </location>
</feature>
<sequence>MIANILKSRSRRQQTRLHPMGWRSEEKYRWFSSPNMTAKMKVRTLDAICAKLKSQGEEESSDVVSEQDIIEQENNVPVAREDFVINSETCRGKLLEKTTYLNKMECGSSRRKSRKAAAPRNIAQVREILDKLDSDNDELAEYEINNQNTDFPPEDEAQETEENFLQKDLTKTLQENGSPVSASINNSLQNKKQSRKALKSSSSSSNVAAPLDLSVAKSAENSNLSEKDSLEVNQSSHQGFDISGEKAVLDSEMMHDLPKPTTPSVSKIAEKSEKQEMTVLKDYAESTMNELLSMYGFSAGTAESLVQQIPSNNFTSNQILHKQSPLNVPKVQNSKAIPALISSMGPVSKSPDTLTSTEKKGIYTNYVNPLASKNNQSIAKTGKSPTAEVIKDDKFTNSAAYIKAVFNNASPGSPSPIKHPGLPDYSKYLKRFSSGTECKVKYCQELGYREHFHCMDCNFRVFVKKEEMVRHYKWHRKREESLQHGFMRYSPLDDCSQKYGSCTHNGRQTHYHCLQAGCDKVYISTSDVQMHANYHRKDSAIIQEGFQRFRATEDCGTPICAFYGQRTTHFHCRRPGCNFTFKNKADMEKHKTYHQKDEVLGRDGFKKFMKYEHCGYIGCRYSKLSNHIHCIRPGCIYVLHSTAQLFSHKRKHERRDFENAYRKFREDSNDVDSAHQYRGGILSESQSYTGSPISHMSLPLSIKTEITEDDFRDESFDSRIPMSEQSMEESSSDIKSVKSDCSDNKSHDQEEVEMMEGEGEEDEGEGEGEPVIFSRHAEQLSGEKLNDSLTLPIPVYSKQKEKSQCLFPDTVSITSSPKPETGIIFRPNDLQGFSVASPKVSPSSTSLLLTKPSPGNPQERKERDESWKNYLIRYTANDPCNSRCQYLYKDHYHCRVDGCLVLFKSKDGVREHARFHELQDRITPVAYVMYSDTDTCPEDCQYSAKQKHYHCIWSGCTHVVPHEGPTFGRLEHYRIHEYARSSAGKTYKSSPKSTEDTPRKRGRPPKYPRNTIPVIPKVELTESEMLNTSGEDPTVINGFKRFDESNPCPDELCLYKLKEHYHCARPRCYQATDRLDVLNLHAKDFHSFVTIHEGFEFFDRNVNCRRPHCHNNKANRHFHCVRPKCDYSFVRHSTMMQHNKKHEPTETLGTNKEDPSLSFPENTSTAGFIPIAPADVKALIKTSGTFYPLSSLSSGQSNVQIPNVTTLDSTIFHPMAVSGTVTAVPMVSAAMTPTMITTAQGLVSSTGQPLPLAVLLQQGGNTIPQPTWSDLRAKMHYGLDQNCGRPFCKLKKKDHYHCFECNQAFSDMNRVKAHVAKHGLKFGKNDLQQKLERKGCPISIAPKPDHVQSVVNHDHQEHVANHVKTNAQSTDDEHNSLEGELNASDSLNLNPSTFSNLIAKAQKTHGASDLPHTNNWNLDESMEGKLVILENEDSNHAEEEALDDSSVEAVKEDSNASISKRSGRKRTRTRHNDFVDCDEVAPKQRRISDGSAGTKSSKDDSIPDGYIRVRHKDDCHFVKCAYRQGITHFHCTRPDCGYSFSDRSRLIQHTLRHERIDSLTGGEMQQFRMNQPCGREGCEYEGKASHFHCLKCSYNCTDSSKVLTHRKYHAKLDTISSQGFKKFGVNEKCEVSRCPYELKQTHYHCIKTECNYAVLGPAQIASHNIKHANDPL</sequence>
<feature type="region of interest" description="Disordered" evidence="2">
    <location>
        <begin position="711"/>
        <end position="768"/>
    </location>
</feature>
<dbReference type="GO" id="GO:0000977">
    <property type="term" value="F:RNA polymerase II transcription regulatory region sequence-specific DNA binding"/>
    <property type="evidence" value="ECO:0007669"/>
    <property type="project" value="TreeGrafter"/>
</dbReference>